<evidence type="ECO:0000313" key="2">
    <source>
        <dbReference type="Proteomes" id="UP000474967"/>
    </source>
</evidence>
<sequence length="60" mass="7176">MPGVRTHEELGRIEYRLTYMRRVDLEDDPVLGPRRSLSWRNTSREDYLRASINAFRDGHD</sequence>
<comment type="caution">
    <text evidence="1">The sequence shown here is derived from an EMBL/GenBank/DDBJ whole genome shotgun (WGS) entry which is preliminary data.</text>
</comment>
<keyword evidence="2" id="KW-1185">Reference proteome</keyword>
<gene>
    <name evidence="1" type="ORF">G3T36_18330</name>
</gene>
<evidence type="ECO:0000313" key="1">
    <source>
        <dbReference type="EMBL" id="NEN07817.1"/>
    </source>
</evidence>
<accession>A0A6L9Y321</accession>
<reference evidence="1 2" key="1">
    <citation type="journal article" date="2014" name="J. Microbiol.">
        <title>Diaminobutyricibacter tongyongensis gen. nov., sp. nov. and Homoserinibacter gongjuensis gen. nov., sp. nov. belong to the family Microbacteriaceae.</title>
        <authorList>
            <person name="Kim S.J."/>
            <person name="Ahn J.H."/>
            <person name="Weon H.Y."/>
            <person name="Hamada M."/>
            <person name="Suzuki K."/>
            <person name="Kwon S.W."/>
        </authorList>
    </citation>
    <scope>NUCLEOTIDE SEQUENCE [LARGE SCALE GENOMIC DNA]</scope>
    <source>
        <strain evidence="1 2">NBRC 108724</strain>
    </source>
</reference>
<dbReference type="Proteomes" id="UP000474967">
    <property type="component" value="Unassembled WGS sequence"/>
</dbReference>
<protein>
    <submittedName>
        <fullName evidence="1">Uncharacterized protein</fullName>
    </submittedName>
</protein>
<proteinExistence type="predicted"/>
<organism evidence="1 2">
    <name type="scientific">Leifsonia tongyongensis</name>
    <dbReference type="NCBI Taxonomy" id="1268043"/>
    <lineage>
        <taxon>Bacteria</taxon>
        <taxon>Bacillati</taxon>
        <taxon>Actinomycetota</taxon>
        <taxon>Actinomycetes</taxon>
        <taxon>Micrococcales</taxon>
        <taxon>Microbacteriaceae</taxon>
        <taxon>Leifsonia</taxon>
    </lineage>
</organism>
<name>A0A6L9Y321_9MICO</name>
<dbReference type="AlphaFoldDB" id="A0A6L9Y321"/>
<dbReference type="RefSeq" id="WP_163291302.1">
    <property type="nucleotide sequence ID" value="NZ_JAAGWY010000005.1"/>
</dbReference>
<dbReference type="EMBL" id="JAAGWY010000005">
    <property type="protein sequence ID" value="NEN07817.1"/>
    <property type="molecule type" value="Genomic_DNA"/>
</dbReference>